<keyword evidence="6" id="KW-1185">Reference proteome</keyword>
<dbReference type="CDD" id="cd02248">
    <property type="entry name" value="Peptidase_C1A"/>
    <property type="match status" value="1"/>
</dbReference>
<sequence>MVSVSVAAVTLLVFLGSFATARDATLDGPWRDWKATHSRVYSKKGEEEYRRNIWESNLHVISRHNQEASQGKHAFRLKMNQFGDLGSCGSCWAFSATGALEGLHARTTGNLVSLSEQNILDCSTYLGTNGCGGGWMPLAFEYVAQNNGIDSEQSYPYQAQSGLPCRYSSWYRAATCNSLVTVQSGSEEALEEAVAIYGPVSVAVDASSIHFQFYSSGVFSLPSCGESLDHGMLVVGYGVSQYGWDRQSYWLLKNSWGTEWGEEGYIQIAKGTNNICGVATAASFPIM</sequence>
<feature type="domain" description="Peptidase C1A papain C-terminal" evidence="4">
    <location>
        <begin position="71"/>
        <end position="286"/>
    </location>
</feature>
<comment type="similarity">
    <text evidence="1">Belongs to the peptidase C1 family.</text>
</comment>
<keyword evidence="3" id="KW-0732">Signal</keyword>
<dbReference type="InterPro" id="IPR038765">
    <property type="entry name" value="Papain-like_cys_pep_sf"/>
</dbReference>
<name>A0ABM1L893_GEKJA</name>
<keyword evidence="2" id="KW-1015">Disulfide bond</keyword>
<dbReference type="GeneID" id="107123445"/>
<dbReference type="PANTHER" id="PTHR12411">
    <property type="entry name" value="CYSTEINE PROTEASE FAMILY C1-RELATED"/>
    <property type="match status" value="1"/>
</dbReference>
<dbReference type="SMART" id="SM00848">
    <property type="entry name" value="Inhibitor_I29"/>
    <property type="match status" value="1"/>
</dbReference>
<feature type="chain" id="PRO_5045631894" evidence="3">
    <location>
        <begin position="22"/>
        <end position="287"/>
    </location>
</feature>
<dbReference type="InterPro" id="IPR039417">
    <property type="entry name" value="Peptidase_C1A_papain-like"/>
</dbReference>
<evidence type="ECO:0000313" key="6">
    <source>
        <dbReference type="Proteomes" id="UP000694871"/>
    </source>
</evidence>
<dbReference type="Gene3D" id="1.10.287.2250">
    <property type="match status" value="1"/>
</dbReference>
<dbReference type="PRINTS" id="PR00705">
    <property type="entry name" value="PAPAIN"/>
</dbReference>
<reference evidence="7" key="1">
    <citation type="submission" date="2025-08" db="UniProtKB">
        <authorList>
            <consortium name="RefSeq"/>
        </authorList>
    </citation>
    <scope>IDENTIFICATION</scope>
</reference>
<dbReference type="RefSeq" id="XP_015282180.1">
    <property type="nucleotide sequence ID" value="XM_015426694.1"/>
</dbReference>
<evidence type="ECO:0000259" key="4">
    <source>
        <dbReference type="SMART" id="SM00645"/>
    </source>
</evidence>
<dbReference type="InterPro" id="IPR025661">
    <property type="entry name" value="Pept_asp_AS"/>
</dbReference>
<evidence type="ECO:0000256" key="3">
    <source>
        <dbReference type="SAM" id="SignalP"/>
    </source>
</evidence>
<feature type="domain" description="Cathepsin propeptide inhibitor" evidence="5">
    <location>
        <begin position="30"/>
        <end position="85"/>
    </location>
</feature>
<dbReference type="Gene3D" id="3.90.70.10">
    <property type="entry name" value="Cysteine proteinases"/>
    <property type="match status" value="1"/>
</dbReference>
<organism evidence="6 7">
    <name type="scientific">Gekko japonicus</name>
    <name type="common">Schlegel's Japanese gecko</name>
    <dbReference type="NCBI Taxonomy" id="146911"/>
    <lineage>
        <taxon>Eukaryota</taxon>
        <taxon>Metazoa</taxon>
        <taxon>Chordata</taxon>
        <taxon>Craniata</taxon>
        <taxon>Vertebrata</taxon>
        <taxon>Euteleostomi</taxon>
        <taxon>Lepidosauria</taxon>
        <taxon>Squamata</taxon>
        <taxon>Bifurcata</taxon>
        <taxon>Gekkota</taxon>
        <taxon>Gekkonidae</taxon>
        <taxon>Gekkoninae</taxon>
        <taxon>Gekko</taxon>
    </lineage>
</organism>
<gene>
    <name evidence="7" type="primary">LOC107123445</name>
</gene>
<dbReference type="InterPro" id="IPR000668">
    <property type="entry name" value="Peptidase_C1A_C"/>
</dbReference>
<dbReference type="PROSITE" id="PS00640">
    <property type="entry name" value="THIOL_PROTEASE_ASN"/>
    <property type="match status" value="1"/>
</dbReference>
<dbReference type="Pfam" id="PF00112">
    <property type="entry name" value="Peptidase_C1"/>
    <property type="match status" value="1"/>
</dbReference>
<feature type="signal peptide" evidence="3">
    <location>
        <begin position="1"/>
        <end position="21"/>
    </location>
</feature>
<evidence type="ECO:0000259" key="5">
    <source>
        <dbReference type="SMART" id="SM00848"/>
    </source>
</evidence>
<evidence type="ECO:0000313" key="7">
    <source>
        <dbReference type="RefSeq" id="XP_015282180.1"/>
    </source>
</evidence>
<evidence type="ECO:0000256" key="2">
    <source>
        <dbReference type="ARBA" id="ARBA00023157"/>
    </source>
</evidence>
<dbReference type="SUPFAM" id="SSF54001">
    <property type="entry name" value="Cysteine proteinases"/>
    <property type="match status" value="1"/>
</dbReference>
<proteinExistence type="inferred from homology"/>
<dbReference type="PROSITE" id="PS00639">
    <property type="entry name" value="THIOL_PROTEASE_HIS"/>
    <property type="match status" value="1"/>
</dbReference>
<dbReference type="InterPro" id="IPR013201">
    <property type="entry name" value="Prot_inhib_I29"/>
</dbReference>
<dbReference type="SMART" id="SM00645">
    <property type="entry name" value="Pept_C1"/>
    <property type="match status" value="1"/>
</dbReference>
<dbReference type="InterPro" id="IPR025660">
    <property type="entry name" value="Pept_his_AS"/>
</dbReference>
<dbReference type="InterPro" id="IPR013128">
    <property type="entry name" value="Peptidase_C1A"/>
</dbReference>
<dbReference type="Proteomes" id="UP000694871">
    <property type="component" value="Unplaced"/>
</dbReference>
<evidence type="ECO:0000256" key="1">
    <source>
        <dbReference type="ARBA" id="ARBA00008455"/>
    </source>
</evidence>
<protein>
    <submittedName>
        <fullName evidence="7">Cathepsin L1-like</fullName>
    </submittedName>
</protein>
<accession>A0ABM1L893</accession>